<dbReference type="Proteomes" id="UP001259832">
    <property type="component" value="Unassembled WGS sequence"/>
</dbReference>
<dbReference type="InterPro" id="IPR050275">
    <property type="entry name" value="PGM_Phosphatase"/>
</dbReference>
<dbReference type="GO" id="GO:0016791">
    <property type="term" value="F:phosphatase activity"/>
    <property type="evidence" value="ECO:0007669"/>
    <property type="project" value="TreeGrafter"/>
</dbReference>
<dbReference type="InterPro" id="IPR029033">
    <property type="entry name" value="His_PPase_superfam"/>
</dbReference>
<evidence type="ECO:0000313" key="2">
    <source>
        <dbReference type="Proteomes" id="UP001259832"/>
    </source>
</evidence>
<dbReference type="GO" id="GO:0005737">
    <property type="term" value="C:cytoplasm"/>
    <property type="evidence" value="ECO:0007669"/>
    <property type="project" value="TreeGrafter"/>
</dbReference>
<name>A0AAD9H2J9_9STRA</name>
<dbReference type="SUPFAM" id="SSF53254">
    <property type="entry name" value="Phosphoglycerate mutase-like"/>
    <property type="match status" value="1"/>
</dbReference>
<dbReference type="EMBL" id="JASMQC010000001">
    <property type="protein sequence ID" value="KAK1948583.1"/>
    <property type="molecule type" value="Genomic_DNA"/>
</dbReference>
<evidence type="ECO:0000313" key="1">
    <source>
        <dbReference type="EMBL" id="KAK1948583.1"/>
    </source>
</evidence>
<dbReference type="PANTHER" id="PTHR48100:SF1">
    <property type="entry name" value="HISTIDINE PHOSPHATASE FAMILY PROTEIN-RELATED"/>
    <property type="match status" value="1"/>
</dbReference>
<gene>
    <name evidence="1" type="ORF">P3T76_000872</name>
</gene>
<protein>
    <submittedName>
        <fullName evidence="1">Phosphoglycerate mutase</fullName>
    </submittedName>
</protein>
<accession>A0AAD9H2J9</accession>
<organism evidence="1 2">
    <name type="scientific">Phytophthora citrophthora</name>
    <dbReference type="NCBI Taxonomy" id="4793"/>
    <lineage>
        <taxon>Eukaryota</taxon>
        <taxon>Sar</taxon>
        <taxon>Stramenopiles</taxon>
        <taxon>Oomycota</taxon>
        <taxon>Peronosporomycetes</taxon>
        <taxon>Peronosporales</taxon>
        <taxon>Peronosporaceae</taxon>
        <taxon>Phytophthora</taxon>
    </lineage>
</organism>
<dbReference type="AlphaFoldDB" id="A0AAD9H2J9"/>
<proteinExistence type="predicted"/>
<dbReference type="PANTHER" id="PTHR48100">
    <property type="entry name" value="BROAD-SPECIFICITY PHOSPHATASE YOR283W-RELATED"/>
    <property type="match status" value="1"/>
</dbReference>
<dbReference type="Gene3D" id="3.40.50.1240">
    <property type="entry name" value="Phosphoglycerate mutase-like"/>
    <property type="match status" value="2"/>
</dbReference>
<sequence>MLMFSNSSGILSFLDLRPDKEELSMLSLMMSTLCVLLLLVSEVHGVQAASSRFRYKSGFFVQGERSLPVPASNPPRMGLVEGKQWQDVHSELETKRDGVTLMKLVVFLRHGEGTHNVAIEKYGSDAWNAYYCKLPEYLDAPLTANGVNQAEEASERLNAEINNGLRLEHVLISPTPLELPREILGVETCNKHRSISEKRRQYPNLDFSSFEADEDPLWTPGHRETNAEIETRASTFLTRIFNMSAQTVGVVSHSVFGAALLRVIGHREYSLGTAELLPLLVEEYSTT</sequence>
<comment type="caution">
    <text evidence="1">The sequence shown here is derived from an EMBL/GenBank/DDBJ whole genome shotgun (WGS) entry which is preliminary data.</text>
</comment>
<keyword evidence="2" id="KW-1185">Reference proteome</keyword>
<reference evidence="1" key="1">
    <citation type="submission" date="2023-08" db="EMBL/GenBank/DDBJ databases">
        <title>Reference Genome Resource for the Citrus Pathogen Phytophthora citrophthora.</title>
        <authorList>
            <person name="Moller H."/>
            <person name="Coetzee B."/>
            <person name="Rose L.J."/>
            <person name="Van Niekerk J.M."/>
        </authorList>
    </citation>
    <scope>NUCLEOTIDE SEQUENCE</scope>
    <source>
        <strain evidence="1">STE-U-9442</strain>
    </source>
</reference>